<protein>
    <submittedName>
        <fullName evidence="4">Uncharacterized protein</fullName>
    </submittedName>
</protein>
<keyword evidence="3" id="KW-0812">Transmembrane</keyword>
<feature type="coiled-coil region" evidence="1">
    <location>
        <begin position="15"/>
        <end position="42"/>
    </location>
</feature>
<evidence type="ECO:0000256" key="2">
    <source>
        <dbReference type="SAM" id="MobiDB-lite"/>
    </source>
</evidence>
<sequence>MAIEKVVNLKVTDNVDKTTKSVGNLKTQLREAQNEVNELSAKFGATSVQAVEAAKKAAELKDAIGEAKSLTDAFNPDAKFKALTSTLGGVAGGFSAVQGAVGLLGSESQSVEKAILKVQSAMAISQGVQAIGESVDSFKQLGAVIRATTLYQKALAGATAVQTFVMNGATLAAKALRGALVATGIGALVVGIGLLVANFDKLKSIIFSSANNVKGLNDKLKETIAINDDLISQDERRLTLLEAQGSNEEKIFATKQKNLTKEIARILEKMDATEAVYKAELEAGDLTNERKKELEDEYDAFKKQAVDKRSEFEINKNAQVVKEVNDALNDQIKRDDEIQASKDKKEEKAKEKREKANEEAKRLREEAYEHERLFVEQQLTDSKDSIDKKREIVIDDMALSKKDREKFLYDLHLEEQKSEQEHAEKLKDINKRYDEEKENRLADTNVKKEELDYQRRKLEIESIAQTESEKLNLIEKLNKEHNAKMIYAKKEDAAKQKEIEKTLADAKFEIQMQGLDAIDGLIGLTKNLGEKSKGIQKAALIAESAVGIAKIIMNTNQANIQALANPANELSFGAYAAAKIPLNYATAGISIASTVAATAKGLAALGGGGSASGGSMPSGGGQSATPPQFNIVGQSGTNQLAQTIAGQQNKPIEAFVVSSAVSTSQALDRNRVKTATFGG</sequence>
<accession>A0A6J5MML1</accession>
<name>A0A6J5MML1_9CAUD</name>
<organism evidence="4">
    <name type="scientific">uncultured Caudovirales phage</name>
    <dbReference type="NCBI Taxonomy" id="2100421"/>
    <lineage>
        <taxon>Viruses</taxon>
        <taxon>Duplodnaviria</taxon>
        <taxon>Heunggongvirae</taxon>
        <taxon>Uroviricota</taxon>
        <taxon>Caudoviricetes</taxon>
        <taxon>Peduoviridae</taxon>
        <taxon>Maltschvirus</taxon>
        <taxon>Maltschvirus maltsch</taxon>
    </lineage>
</organism>
<keyword evidence="1" id="KW-0175">Coiled coil</keyword>
<feature type="coiled-coil region" evidence="1">
    <location>
        <begin position="419"/>
        <end position="461"/>
    </location>
</feature>
<evidence type="ECO:0000256" key="1">
    <source>
        <dbReference type="SAM" id="Coils"/>
    </source>
</evidence>
<keyword evidence="3" id="KW-1133">Transmembrane helix</keyword>
<dbReference type="EMBL" id="LR796480">
    <property type="protein sequence ID" value="CAB4147201.1"/>
    <property type="molecule type" value="Genomic_DNA"/>
</dbReference>
<feature type="coiled-coil region" evidence="1">
    <location>
        <begin position="256"/>
        <end position="311"/>
    </location>
</feature>
<evidence type="ECO:0000256" key="3">
    <source>
        <dbReference type="SAM" id="Phobius"/>
    </source>
</evidence>
<feature type="region of interest" description="Disordered" evidence="2">
    <location>
        <begin position="332"/>
        <end position="363"/>
    </location>
</feature>
<reference evidence="4" key="1">
    <citation type="submission" date="2020-04" db="EMBL/GenBank/DDBJ databases">
        <authorList>
            <person name="Chiriac C."/>
            <person name="Salcher M."/>
            <person name="Ghai R."/>
            <person name="Kavagutti S V."/>
        </authorList>
    </citation>
    <scope>NUCLEOTIDE SEQUENCE</scope>
</reference>
<gene>
    <name evidence="4" type="ORF">UFOVP516_17</name>
</gene>
<keyword evidence="3" id="KW-0472">Membrane</keyword>
<proteinExistence type="predicted"/>
<feature type="transmembrane region" description="Helical" evidence="3">
    <location>
        <begin position="179"/>
        <end position="199"/>
    </location>
</feature>
<evidence type="ECO:0000313" key="4">
    <source>
        <dbReference type="EMBL" id="CAB4147201.1"/>
    </source>
</evidence>